<dbReference type="Gene3D" id="1.20.950.20">
    <property type="entry name" value="Transmembrane di-heme cytochromes, Chain C"/>
    <property type="match status" value="1"/>
</dbReference>
<dbReference type="PANTHER" id="PTHR30485">
    <property type="entry name" value="NI/FE-HYDROGENASE 1 B-TYPE CYTOCHROME SUBUNIT"/>
    <property type="match status" value="1"/>
</dbReference>
<gene>
    <name evidence="8" type="ORF">SAMN05216210_3137</name>
</gene>
<dbReference type="OrthoDB" id="196472at2"/>
<protein>
    <submittedName>
        <fullName evidence="8">Cytochrome b</fullName>
    </submittedName>
</protein>
<keyword evidence="3 6" id="KW-0812">Transmembrane</keyword>
<proteinExistence type="predicted"/>
<dbReference type="GO" id="GO:0005886">
    <property type="term" value="C:plasma membrane"/>
    <property type="evidence" value="ECO:0007669"/>
    <property type="project" value="UniProtKB-SubCell"/>
</dbReference>
<name>A0A1H2HLH5_9GAMM</name>
<reference evidence="9" key="1">
    <citation type="submission" date="2016-10" db="EMBL/GenBank/DDBJ databases">
        <authorList>
            <person name="Varghese N."/>
            <person name="Submissions S."/>
        </authorList>
    </citation>
    <scope>NUCLEOTIDE SEQUENCE [LARGE SCALE GENOMIC DNA]</scope>
    <source>
        <strain evidence="9">CECT 8338</strain>
    </source>
</reference>
<dbReference type="InterPro" id="IPR011577">
    <property type="entry name" value="Cyt_b561_bac/Ni-Hgenase"/>
</dbReference>
<feature type="transmembrane region" description="Helical" evidence="6">
    <location>
        <begin position="43"/>
        <end position="70"/>
    </location>
</feature>
<feature type="transmembrane region" description="Helical" evidence="6">
    <location>
        <begin position="91"/>
        <end position="113"/>
    </location>
</feature>
<dbReference type="EMBL" id="LT629787">
    <property type="protein sequence ID" value="SDU32741.1"/>
    <property type="molecule type" value="Genomic_DNA"/>
</dbReference>
<evidence type="ECO:0000256" key="5">
    <source>
        <dbReference type="ARBA" id="ARBA00023136"/>
    </source>
</evidence>
<keyword evidence="9" id="KW-1185">Reference proteome</keyword>
<dbReference type="PANTHER" id="PTHR30485:SF2">
    <property type="entry name" value="BLL0597 PROTEIN"/>
    <property type="match status" value="1"/>
</dbReference>
<evidence type="ECO:0000256" key="1">
    <source>
        <dbReference type="ARBA" id="ARBA00004651"/>
    </source>
</evidence>
<dbReference type="Pfam" id="PF01292">
    <property type="entry name" value="Ni_hydr_CYTB"/>
    <property type="match status" value="1"/>
</dbReference>
<keyword evidence="2" id="KW-1003">Cell membrane</keyword>
<evidence type="ECO:0000313" key="8">
    <source>
        <dbReference type="EMBL" id="SDU32741.1"/>
    </source>
</evidence>
<comment type="subcellular location">
    <subcellularLocation>
        <location evidence="1">Cell membrane</location>
        <topology evidence="1">Multi-pass membrane protein</topology>
    </subcellularLocation>
</comment>
<feature type="transmembrane region" description="Helical" evidence="6">
    <location>
        <begin position="12"/>
        <end position="31"/>
    </location>
</feature>
<dbReference type="STRING" id="1434072.SAMN05216210_3137"/>
<dbReference type="GO" id="GO:0009055">
    <property type="term" value="F:electron transfer activity"/>
    <property type="evidence" value="ECO:0007669"/>
    <property type="project" value="InterPro"/>
</dbReference>
<dbReference type="Proteomes" id="UP000243924">
    <property type="component" value="Chromosome I"/>
</dbReference>
<accession>A0A1H2HLH5</accession>
<evidence type="ECO:0000256" key="4">
    <source>
        <dbReference type="ARBA" id="ARBA00022989"/>
    </source>
</evidence>
<feature type="transmembrane region" description="Helical" evidence="6">
    <location>
        <begin position="145"/>
        <end position="162"/>
    </location>
</feature>
<keyword evidence="4 6" id="KW-1133">Transmembrane helix</keyword>
<dbReference type="SUPFAM" id="SSF81342">
    <property type="entry name" value="Transmembrane di-heme cytochromes"/>
    <property type="match status" value="1"/>
</dbReference>
<evidence type="ECO:0000256" key="3">
    <source>
        <dbReference type="ARBA" id="ARBA00022692"/>
    </source>
</evidence>
<dbReference type="InterPro" id="IPR051542">
    <property type="entry name" value="Hydrogenase_cytochrome"/>
</dbReference>
<dbReference type="GO" id="GO:0020037">
    <property type="term" value="F:heme binding"/>
    <property type="evidence" value="ECO:0007669"/>
    <property type="project" value="TreeGrafter"/>
</dbReference>
<dbReference type="AlphaFoldDB" id="A0A1H2HLH5"/>
<evidence type="ECO:0000256" key="2">
    <source>
        <dbReference type="ARBA" id="ARBA00022475"/>
    </source>
</evidence>
<evidence type="ECO:0000313" key="9">
    <source>
        <dbReference type="Proteomes" id="UP000243924"/>
    </source>
</evidence>
<dbReference type="GO" id="GO:0022904">
    <property type="term" value="P:respiratory electron transport chain"/>
    <property type="evidence" value="ECO:0007669"/>
    <property type="project" value="InterPro"/>
</dbReference>
<keyword evidence="5 6" id="KW-0472">Membrane</keyword>
<sequence>MRVKVWDLPLRLFHWLLVLCVIGAVASIKLGGEWLVWHERLGLSIIGLLSFRLAWGVVGSTHSRFVSFFPTPRRFMDYLRGGWHGLGHNPLGALSVFALIGLFGFQAVSGLFANDDIAFSGPLRNLVSSSLSNDISSLHRRTEDFLYILVGLHVLAIIVYRLRGKKLVGPMLHGYKHAAPEQSEPVRGGGWIALLVALMIAGAMVWLASGVWIEIPPPAPAAPAW</sequence>
<evidence type="ECO:0000256" key="6">
    <source>
        <dbReference type="SAM" id="Phobius"/>
    </source>
</evidence>
<feature type="transmembrane region" description="Helical" evidence="6">
    <location>
        <begin position="191"/>
        <end position="213"/>
    </location>
</feature>
<dbReference type="InterPro" id="IPR016174">
    <property type="entry name" value="Di-haem_cyt_TM"/>
</dbReference>
<evidence type="ECO:0000259" key="7">
    <source>
        <dbReference type="Pfam" id="PF01292"/>
    </source>
</evidence>
<dbReference type="RefSeq" id="WP_092388741.1">
    <property type="nucleotide sequence ID" value="NZ_LT629787.1"/>
</dbReference>
<organism evidence="8 9">
    <name type="scientific">Halopseudomonas salegens</name>
    <dbReference type="NCBI Taxonomy" id="1434072"/>
    <lineage>
        <taxon>Bacteria</taxon>
        <taxon>Pseudomonadati</taxon>
        <taxon>Pseudomonadota</taxon>
        <taxon>Gammaproteobacteria</taxon>
        <taxon>Pseudomonadales</taxon>
        <taxon>Pseudomonadaceae</taxon>
        <taxon>Halopseudomonas</taxon>
    </lineage>
</organism>
<feature type="domain" description="Cytochrome b561 bacterial/Ni-hydrogenase" evidence="7">
    <location>
        <begin position="5"/>
        <end position="174"/>
    </location>
</feature>